<accession>A0A1F7YIA2</accession>
<proteinExistence type="predicted"/>
<comment type="caution">
    <text evidence="1">The sequence shown here is derived from an EMBL/GenBank/DDBJ whole genome shotgun (WGS) entry which is preliminary data.</text>
</comment>
<protein>
    <recommendedName>
        <fullName evidence="3">Nucleotidyl transferase AbiEii/AbiGii toxin family protein</fullName>
    </recommendedName>
</protein>
<dbReference type="EMBL" id="MGGI01000009">
    <property type="protein sequence ID" value="OGM27002.1"/>
    <property type="molecule type" value="Genomic_DNA"/>
</dbReference>
<dbReference type="Gene3D" id="3.10.450.620">
    <property type="entry name" value="JHP933, nucleotidyltransferase-like core domain"/>
    <property type="match status" value="1"/>
</dbReference>
<evidence type="ECO:0008006" key="3">
    <source>
        <dbReference type="Google" id="ProtNLM"/>
    </source>
</evidence>
<dbReference type="InterPro" id="IPR014942">
    <property type="entry name" value="AbiEii"/>
</dbReference>
<sequence length="224" mass="26444">MDINLAQDLSKKFRISIVQIIREEYEMFLLSRIFESVIGKNLIFRGGTALRLAYNSPRFSDDLDFSQISTINLTLFKKWCREATSNNPYLELVEVLKKYYTLFALFRVKDPSLRQGVTIKIEISLRSKKYIKGKDFSLVRLASEVTPLTALAQVATLERIRREKENIIPLRIRDIFDLWFINQKLKNTYNVNFGKFERQEVKRELHRLLSAGSWILIESWLKKE</sequence>
<dbReference type="Proteomes" id="UP000178851">
    <property type="component" value="Unassembled WGS sequence"/>
</dbReference>
<gene>
    <name evidence="1" type="ORF">A2627_02435</name>
</gene>
<reference evidence="1 2" key="1">
    <citation type="journal article" date="2016" name="Nat. Commun.">
        <title>Thousands of microbial genomes shed light on interconnected biogeochemical processes in an aquifer system.</title>
        <authorList>
            <person name="Anantharaman K."/>
            <person name="Brown C.T."/>
            <person name="Hug L.A."/>
            <person name="Sharon I."/>
            <person name="Castelle C.J."/>
            <person name="Probst A.J."/>
            <person name="Thomas B.C."/>
            <person name="Singh A."/>
            <person name="Wilkins M.J."/>
            <person name="Karaoz U."/>
            <person name="Brodie E.L."/>
            <person name="Williams K.H."/>
            <person name="Hubbard S.S."/>
            <person name="Banfield J.F."/>
        </authorList>
    </citation>
    <scope>NUCLEOTIDE SEQUENCE [LARGE SCALE GENOMIC DNA]</scope>
</reference>
<evidence type="ECO:0000313" key="1">
    <source>
        <dbReference type="EMBL" id="OGM27002.1"/>
    </source>
</evidence>
<dbReference type="AlphaFoldDB" id="A0A1F7YIA2"/>
<dbReference type="Pfam" id="PF08843">
    <property type="entry name" value="AbiEii"/>
    <property type="match status" value="1"/>
</dbReference>
<evidence type="ECO:0000313" key="2">
    <source>
        <dbReference type="Proteomes" id="UP000178851"/>
    </source>
</evidence>
<name>A0A1F7YIA2_9BACT</name>
<organism evidence="1 2">
    <name type="scientific">Candidatus Woesebacteria bacterium RIFCSPHIGHO2_01_FULL_39_28</name>
    <dbReference type="NCBI Taxonomy" id="1802496"/>
    <lineage>
        <taxon>Bacteria</taxon>
        <taxon>Candidatus Woeseibacteriota</taxon>
    </lineage>
</organism>